<comment type="similarity">
    <text evidence="9">Belongs to the MurJ/MviN family.</text>
</comment>
<dbReference type="GO" id="GO:0008360">
    <property type="term" value="P:regulation of cell shape"/>
    <property type="evidence" value="ECO:0007669"/>
    <property type="project" value="UniProtKB-KW"/>
</dbReference>
<dbReference type="EMBL" id="MK399430">
    <property type="protein sequence ID" value="QBM04788.1"/>
    <property type="molecule type" value="Genomic_DNA"/>
</dbReference>
<dbReference type="Pfam" id="PF03023">
    <property type="entry name" value="MurJ"/>
    <property type="match status" value="1"/>
</dbReference>
<feature type="transmembrane region" description="Helical" evidence="10">
    <location>
        <begin position="191"/>
        <end position="211"/>
    </location>
</feature>
<feature type="transmembrane region" description="Helical" evidence="10">
    <location>
        <begin position="271"/>
        <end position="295"/>
    </location>
</feature>
<dbReference type="AlphaFoldDB" id="A0A513QCI7"/>
<reference evidence="11" key="1">
    <citation type="submission" date="2019-01" db="EMBL/GenBank/DDBJ databases">
        <authorList>
            <person name="Shneider M.M."/>
            <person name="Popova A.V."/>
            <person name="Shelenkov A.A."/>
            <person name="Mikhailova Y.V."/>
            <person name="Shagin D.A."/>
            <person name="Knirel Y.A."/>
            <person name="Kenyon J."/>
            <person name="Edelstein M.V."/>
        </authorList>
    </citation>
    <scope>NUCLEOTIDE SEQUENCE</scope>
    <source>
        <strain evidence="11">48-1789</strain>
    </source>
</reference>
<comment type="subcellular location">
    <subcellularLocation>
        <location evidence="1">Cell membrane</location>
        <topology evidence="1">Multi-pass membrane protein</topology>
    </subcellularLocation>
</comment>
<evidence type="ECO:0000256" key="4">
    <source>
        <dbReference type="ARBA" id="ARBA00022960"/>
    </source>
</evidence>
<dbReference type="GO" id="GO:0005886">
    <property type="term" value="C:plasma membrane"/>
    <property type="evidence" value="ECO:0007669"/>
    <property type="project" value="UniProtKB-SubCell"/>
</dbReference>
<keyword evidence="7 10" id="KW-0472">Membrane</keyword>
<evidence type="ECO:0000256" key="6">
    <source>
        <dbReference type="ARBA" id="ARBA00022989"/>
    </source>
</evidence>
<evidence type="ECO:0000256" key="5">
    <source>
        <dbReference type="ARBA" id="ARBA00022984"/>
    </source>
</evidence>
<feature type="transmembrane region" description="Helical" evidence="10">
    <location>
        <begin position="411"/>
        <end position="431"/>
    </location>
</feature>
<sequence>MNMKMSIINKIDLNLLKIFSNYFGRAWGFLSILICTPFYIKYLGLESYAIIGLYTLIVAIISLADAGMASAVTKEFSLNRGSSYNFNLLIKIEKIYLSIFFLICLIIIFLSGYLSENWINASHISSKDIKNYIILIGIGACIQMIASIYYGAIYGLGNQIIANNYQILWITSKSILVLFLLKYYLNSLYVFFIWQIICNIVYVLILRSYVMKNINHKNDIIFDKKFKISKDIIGYIGGMSLISIISALNSQLDKVAVSNYFQLKTFGYYSISAYLSQITIFLSIPLASFFFPLLTRRSEDTNNELFEIIMKNFIKMLYFMIIPFVFVLLFYSQEILIFWTKTSIDSYVLSEIKFLMFFLTIGSLFFALQLPFYYAFLAKSKTKYVIHQGLIQLAINVLFLLFFSIKGMFKYIGLAWFFSNLIAYIYIVYFYQKSTSNFSLKEYFVRYVILPTFISILVFYSFYSFYKSWFIVFILLSFGLSFFCNIFTFNVMNGKKYFDIKSFYDFPK</sequence>
<gene>
    <name evidence="11" type="primary">wzx</name>
</gene>
<keyword evidence="6 10" id="KW-1133">Transmembrane helix</keyword>
<feature type="transmembrane region" description="Helical" evidence="10">
    <location>
        <begin position="316"/>
        <end position="339"/>
    </location>
</feature>
<keyword evidence="5" id="KW-0573">Peptidoglycan synthesis</keyword>
<evidence type="ECO:0000256" key="7">
    <source>
        <dbReference type="ARBA" id="ARBA00023136"/>
    </source>
</evidence>
<protein>
    <submittedName>
        <fullName evidence="11">Wzx</fullName>
    </submittedName>
</protein>
<dbReference type="PANTHER" id="PTHR30250:SF26">
    <property type="entry name" value="PSMA PROTEIN"/>
    <property type="match status" value="1"/>
</dbReference>
<evidence type="ECO:0000256" key="10">
    <source>
        <dbReference type="SAM" id="Phobius"/>
    </source>
</evidence>
<evidence type="ECO:0000256" key="1">
    <source>
        <dbReference type="ARBA" id="ARBA00004651"/>
    </source>
</evidence>
<organism evidence="11">
    <name type="scientific">Acinetobacter baumannii</name>
    <dbReference type="NCBI Taxonomy" id="470"/>
    <lineage>
        <taxon>Bacteria</taxon>
        <taxon>Pseudomonadati</taxon>
        <taxon>Pseudomonadota</taxon>
        <taxon>Gammaproteobacteria</taxon>
        <taxon>Moraxellales</taxon>
        <taxon>Moraxellaceae</taxon>
        <taxon>Acinetobacter</taxon>
        <taxon>Acinetobacter calcoaceticus/baumannii complex</taxon>
    </lineage>
</organism>
<evidence type="ECO:0000256" key="3">
    <source>
        <dbReference type="ARBA" id="ARBA00022692"/>
    </source>
</evidence>
<keyword evidence="2" id="KW-1003">Cell membrane</keyword>
<dbReference type="PANTHER" id="PTHR30250">
    <property type="entry name" value="PST FAMILY PREDICTED COLANIC ACID TRANSPORTER"/>
    <property type="match status" value="1"/>
</dbReference>
<feature type="transmembrane region" description="Helical" evidence="10">
    <location>
        <begin position="354"/>
        <end position="377"/>
    </location>
</feature>
<feature type="transmembrane region" description="Helical" evidence="10">
    <location>
        <begin position="443"/>
        <end position="463"/>
    </location>
</feature>
<evidence type="ECO:0000256" key="2">
    <source>
        <dbReference type="ARBA" id="ARBA00022475"/>
    </source>
</evidence>
<dbReference type="GO" id="GO:0009252">
    <property type="term" value="P:peptidoglycan biosynthetic process"/>
    <property type="evidence" value="ECO:0007669"/>
    <property type="project" value="UniProtKB-KW"/>
</dbReference>
<feature type="transmembrane region" description="Helical" evidence="10">
    <location>
        <begin position="232"/>
        <end position="251"/>
    </location>
</feature>
<dbReference type="InterPro" id="IPR004268">
    <property type="entry name" value="MurJ"/>
</dbReference>
<evidence type="ECO:0000256" key="9">
    <source>
        <dbReference type="ARBA" id="ARBA00061532"/>
    </source>
</evidence>
<dbReference type="InterPro" id="IPR050833">
    <property type="entry name" value="Poly_Biosynth_Transport"/>
</dbReference>
<evidence type="ECO:0000313" key="11">
    <source>
        <dbReference type="EMBL" id="QBM04788.1"/>
    </source>
</evidence>
<feature type="transmembrane region" description="Helical" evidence="10">
    <location>
        <begin position="94"/>
        <end position="113"/>
    </location>
</feature>
<name>A0A513QCI7_ACIBA</name>
<keyword evidence="3 10" id="KW-0812">Transmembrane</keyword>
<feature type="transmembrane region" description="Helical" evidence="10">
    <location>
        <begin position="384"/>
        <end position="405"/>
    </location>
</feature>
<feature type="transmembrane region" description="Helical" evidence="10">
    <location>
        <begin position="21"/>
        <end position="42"/>
    </location>
</feature>
<comment type="function">
    <text evidence="8">Involved in peptidoglycan biosynthesis. Transports lipid-linked peptidoglycan precursors from the inner to the outer leaflet of the cytoplasmic membrane.</text>
</comment>
<proteinExistence type="inferred from homology"/>
<feature type="transmembrane region" description="Helical" evidence="10">
    <location>
        <begin position="167"/>
        <end position="185"/>
    </location>
</feature>
<keyword evidence="4" id="KW-0133">Cell shape</keyword>
<evidence type="ECO:0000256" key="8">
    <source>
        <dbReference type="ARBA" id="ARBA00060041"/>
    </source>
</evidence>
<accession>A0A513QCI7</accession>
<feature type="transmembrane region" description="Helical" evidence="10">
    <location>
        <begin position="48"/>
        <end position="73"/>
    </location>
</feature>
<feature type="transmembrane region" description="Helical" evidence="10">
    <location>
        <begin position="469"/>
        <end position="492"/>
    </location>
</feature>
<feature type="transmembrane region" description="Helical" evidence="10">
    <location>
        <begin position="133"/>
        <end position="155"/>
    </location>
</feature>